<dbReference type="Proteomes" id="UP001497680">
    <property type="component" value="Unassembled WGS sequence"/>
</dbReference>
<dbReference type="EMBL" id="MU394306">
    <property type="protein sequence ID" value="KAI6087679.1"/>
    <property type="molecule type" value="Genomic_DNA"/>
</dbReference>
<gene>
    <name evidence="1" type="ORF">F4821DRAFT_258731</name>
</gene>
<reference evidence="1 2" key="1">
    <citation type="journal article" date="2022" name="New Phytol.">
        <title>Ecological generalism drives hyperdiversity of secondary metabolite gene clusters in xylarialean endophytes.</title>
        <authorList>
            <person name="Franco M.E.E."/>
            <person name="Wisecaver J.H."/>
            <person name="Arnold A.E."/>
            <person name="Ju Y.M."/>
            <person name="Slot J.C."/>
            <person name="Ahrendt S."/>
            <person name="Moore L.P."/>
            <person name="Eastman K.E."/>
            <person name="Scott K."/>
            <person name="Konkel Z."/>
            <person name="Mondo S.J."/>
            <person name="Kuo A."/>
            <person name="Hayes R.D."/>
            <person name="Haridas S."/>
            <person name="Andreopoulos B."/>
            <person name="Riley R."/>
            <person name="LaButti K."/>
            <person name="Pangilinan J."/>
            <person name="Lipzen A."/>
            <person name="Amirebrahimi M."/>
            <person name="Yan J."/>
            <person name="Adam C."/>
            <person name="Keymanesh K."/>
            <person name="Ng V."/>
            <person name="Louie K."/>
            <person name="Northen T."/>
            <person name="Drula E."/>
            <person name="Henrissat B."/>
            <person name="Hsieh H.M."/>
            <person name="Youens-Clark K."/>
            <person name="Lutzoni F."/>
            <person name="Miadlikowska J."/>
            <person name="Eastwood D.C."/>
            <person name="Hamelin R.C."/>
            <person name="Grigoriev I.V."/>
            <person name="U'Ren J.M."/>
        </authorList>
    </citation>
    <scope>NUCLEOTIDE SEQUENCE [LARGE SCALE GENOMIC DNA]</scope>
    <source>
        <strain evidence="1 2">ER1909</strain>
    </source>
</reference>
<evidence type="ECO:0000313" key="1">
    <source>
        <dbReference type="EMBL" id="KAI6087679.1"/>
    </source>
</evidence>
<keyword evidence="2" id="KW-1185">Reference proteome</keyword>
<protein>
    <submittedName>
        <fullName evidence="1">Uncharacterized protein</fullName>
    </submittedName>
</protein>
<comment type="caution">
    <text evidence="1">The sequence shown here is derived from an EMBL/GenBank/DDBJ whole genome shotgun (WGS) entry which is preliminary data.</text>
</comment>
<name>A0ACC0D4L9_9PEZI</name>
<evidence type="ECO:0000313" key="2">
    <source>
        <dbReference type="Proteomes" id="UP001497680"/>
    </source>
</evidence>
<sequence length="106" mass="11901">MSHHRACACTHCRCRNFAQEPDCYYHYDGESDAYTASCSLEPTPTLCLVCERAELAGKNEPTYSGCLCSCKCRLQREDGSPLCGDCGEQNRRNPRRHRAHGDAKAR</sequence>
<proteinExistence type="predicted"/>
<accession>A0ACC0D4L9</accession>
<organism evidence="1 2">
    <name type="scientific">Hypoxylon rubiginosum</name>
    <dbReference type="NCBI Taxonomy" id="110542"/>
    <lineage>
        <taxon>Eukaryota</taxon>
        <taxon>Fungi</taxon>
        <taxon>Dikarya</taxon>
        <taxon>Ascomycota</taxon>
        <taxon>Pezizomycotina</taxon>
        <taxon>Sordariomycetes</taxon>
        <taxon>Xylariomycetidae</taxon>
        <taxon>Xylariales</taxon>
        <taxon>Hypoxylaceae</taxon>
        <taxon>Hypoxylon</taxon>
    </lineage>
</organism>